<dbReference type="Proteomes" id="UP001279734">
    <property type="component" value="Unassembled WGS sequence"/>
</dbReference>
<evidence type="ECO:0000256" key="2">
    <source>
        <dbReference type="ARBA" id="ARBA00022540"/>
    </source>
</evidence>
<dbReference type="GO" id="GO:0031369">
    <property type="term" value="F:translation initiation factor binding"/>
    <property type="evidence" value="ECO:0007669"/>
    <property type="project" value="InterPro"/>
</dbReference>
<sequence length="86" mass="9913">MSQKDELMDKELKKDPHEITWDTVNKKLKEIIASRGWKGTGRVEQLIFLTMFAKTPAQKLEILFSVVSAQFDINPSLNGHMPINVW</sequence>
<dbReference type="PANTHER" id="PTHR13937:SF0">
    <property type="entry name" value="EUKARYOTIC TRANSLATION INITIATION FACTOR 3 SUBUNIT C-RELATED"/>
    <property type="match status" value="1"/>
</dbReference>
<keyword evidence="6" id="KW-1185">Reference proteome</keyword>
<reference evidence="5" key="1">
    <citation type="submission" date="2023-05" db="EMBL/GenBank/DDBJ databases">
        <title>Nepenthes gracilis genome sequencing.</title>
        <authorList>
            <person name="Fukushima K."/>
        </authorList>
    </citation>
    <scope>NUCLEOTIDE SEQUENCE</scope>
    <source>
        <strain evidence="5">SING2019-196</strain>
    </source>
</reference>
<protein>
    <recommendedName>
        <fullName evidence="4">Eukaryotic translation initiation factor 3 subunit C N-terminal domain-containing protein</fullName>
    </recommendedName>
</protein>
<keyword evidence="2" id="KW-0396">Initiation factor</keyword>
<dbReference type="GO" id="GO:0005852">
    <property type="term" value="C:eukaryotic translation initiation factor 3 complex"/>
    <property type="evidence" value="ECO:0007669"/>
    <property type="project" value="InterPro"/>
</dbReference>
<gene>
    <name evidence="5" type="ORF">Nepgr_023727</name>
</gene>
<dbReference type="InterPro" id="IPR027516">
    <property type="entry name" value="EIF3C"/>
</dbReference>
<evidence type="ECO:0000256" key="3">
    <source>
        <dbReference type="ARBA" id="ARBA00022917"/>
    </source>
</evidence>
<organism evidence="5 6">
    <name type="scientific">Nepenthes gracilis</name>
    <name type="common">Slender pitcher plant</name>
    <dbReference type="NCBI Taxonomy" id="150966"/>
    <lineage>
        <taxon>Eukaryota</taxon>
        <taxon>Viridiplantae</taxon>
        <taxon>Streptophyta</taxon>
        <taxon>Embryophyta</taxon>
        <taxon>Tracheophyta</taxon>
        <taxon>Spermatophyta</taxon>
        <taxon>Magnoliopsida</taxon>
        <taxon>eudicotyledons</taxon>
        <taxon>Gunneridae</taxon>
        <taxon>Pentapetalae</taxon>
        <taxon>Caryophyllales</taxon>
        <taxon>Nepenthaceae</taxon>
        <taxon>Nepenthes</taxon>
    </lineage>
</organism>
<dbReference type="AlphaFoldDB" id="A0AAD3XZC3"/>
<dbReference type="GO" id="GO:0003723">
    <property type="term" value="F:RNA binding"/>
    <property type="evidence" value="ECO:0007669"/>
    <property type="project" value="InterPro"/>
</dbReference>
<evidence type="ECO:0000313" key="5">
    <source>
        <dbReference type="EMBL" id="GMH21884.1"/>
    </source>
</evidence>
<feature type="domain" description="Eukaryotic translation initiation factor 3 subunit C N-terminal" evidence="4">
    <location>
        <begin position="3"/>
        <end position="86"/>
    </location>
</feature>
<dbReference type="GO" id="GO:0003743">
    <property type="term" value="F:translation initiation factor activity"/>
    <property type="evidence" value="ECO:0007669"/>
    <property type="project" value="UniProtKB-KW"/>
</dbReference>
<comment type="caution">
    <text evidence="5">The sequence shown here is derived from an EMBL/GenBank/DDBJ whole genome shotgun (WGS) entry which is preliminary data.</text>
</comment>
<proteinExistence type="predicted"/>
<keyword evidence="1" id="KW-0963">Cytoplasm</keyword>
<dbReference type="PANTHER" id="PTHR13937">
    <property type="entry name" value="EUKARYOTIC TRANSLATION INITATION FACTOR 3, SUBUNIT 8 EIF3S8 -RELATED"/>
    <property type="match status" value="1"/>
</dbReference>
<evidence type="ECO:0000256" key="1">
    <source>
        <dbReference type="ARBA" id="ARBA00022490"/>
    </source>
</evidence>
<keyword evidence="3" id="KW-0648">Protein biosynthesis</keyword>
<dbReference type="EMBL" id="BSYO01000024">
    <property type="protein sequence ID" value="GMH21884.1"/>
    <property type="molecule type" value="Genomic_DNA"/>
</dbReference>
<evidence type="ECO:0000313" key="6">
    <source>
        <dbReference type="Proteomes" id="UP001279734"/>
    </source>
</evidence>
<dbReference type="InterPro" id="IPR008905">
    <property type="entry name" value="EIF3C_N_dom"/>
</dbReference>
<evidence type="ECO:0000259" key="4">
    <source>
        <dbReference type="Pfam" id="PF05470"/>
    </source>
</evidence>
<dbReference type="Pfam" id="PF05470">
    <property type="entry name" value="eIF-3c_N"/>
    <property type="match status" value="1"/>
</dbReference>
<accession>A0AAD3XZC3</accession>
<name>A0AAD3XZC3_NEPGR</name>